<feature type="transmembrane region" description="Helical" evidence="5">
    <location>
        <begin position="97"/>
        <end position="115"/>
    </location>
</feature>
<evidence type="ECO:0000256" key="3">
    <source>
        <dbReference type="ARBA" id="ARBA00022989"/>
    </source>
</evidence>
<evidence type="ECO:0000256" key="1">
    <source>
        <dbReference type="ARBA" id="ARBA00004141"/>
    </source>
</evidence>
<evidence type="ECO:0000256" key="2">
    <source>
        <dbReference type="ARBA" id="ARBA00022692"/>
    </source>
</evidence>
<evidence type="ECO:0000256" key="4">
    <source>
        <dbReference type="ARBA" id="ARBA00023136"/>
    </source>
</evidence>
<name>A0A1L3LYW0_9HYPH</name>
<keyword evidence="4 5" id="KW-0472">Membrane</keyword>
<dbReference type="EMBL" id="CP013110">
    <property type="protein sequence ID" value="APG95226.1"/>
    <property type="molecule type" value="Genomic_DNA"/>
</dbReference>
<dbReference type="Proteomes" id="UP000182306">
    <property type="component" value="Plasmid C"/>
</dbReference>
<keyword evidence="3 5" id="KW-1133">Transmembrane helix</keyword>
<keyword evidence="7" id="KW-1185">Reference proteome</keyword>
<geneLocation type="plasmid" evidence="6 7">
    <name>C</name>
</geneLocation>
<keyword evidence="2 5" id="KW-0812">Transmembrane</keyword>
<proteinExistence type="inferred from homology"/>
<feature type="transmembrane region" description="Helical" evidence="5">
    <location>
        <begin position="72"/>
        <end position="91"/>
    </location>
</feature>
<dbReference type="KEGG" id="same:SAMCFNEI73_pC1522"/>
<comment type="similarity">
    <text evidence="5">Belongs to the 4-toluene sulfonate uptake permease (TSUP) (TC 2.A.102) family.</text>
</comment>
<organism evidence="6 7">
    <name type="scientific">Sinorhizobium americanum</name>
    <dbReference type="NCBI Taxonomy" id="194963"/>
    <lineage>
        <taxon>Bacteria</taxon>
        <taxon>Pseudomonadati</taxon>
        <taxon>Pseudomonadota</taxon>
        <taxon>Alphaproteobacteria</taxon>
        <taxon>Hyphomicrobiales</taxon>
        <taxon>Rhizobiaceae</taxon>
        <taxon>Sinorhizobium/Ensifer group</taxon>
        <taxon>Sinorhizobium</taxon>
    </lineage>
</organism>
<evidence type="ECO:0000313" key="6">
    <source>
        <dbReference type="EMBL" id="APG95226.1"/>
    </source>
</evidence>
<dbReference type="GO" id="GO:0005886">
    <property type="term" value="C:plasma membrane"/>
    <property type="evidence" value="ECO:0007669"/>
    <property type="project" value="UniProtKB-SubCell"/>
</dbReference>
<sequence>MMIGFVGVCFCLNIWLAQWIQPIASDKPRSIVAGVFWGAVSGLTSYVSHSGAAAFQIYVLPQRLEKLKFAGTATILFAIVNAAKVVPYWSLAQFPTMTLSATAYLAPIAILGTIAGRRSLDAIPTKLFFSLVQIVLLSVSLSLIVRYAAELSPLKPIP</sequence>
<keyword evidence="5" id="KW-1003">Cell membrane</keyword>
<protein>
    <recommendedName>
        <fullName evidence="5">Probable membrane transporter protein</fullName>
    </recommendedName>
</protein>
<evidence type="ECO:0000313" key="7">
    <source>
        <dbReference type="Proteomes" id="UP000182306"/>
    </source>
</evidence>
<dbReference type="Pfam" id="PF01925">
    <property type="entry name" value="TauE"/>
    <property type="match status" value="1"/>
</dbReference>
<keyword evidence="6" id="KW-0614">Plasmid</keyword>
<comment type="subcellular location">
    <subcellularLocation>
        <location evidence="5">Cell membrane</location>
        <topology evidence="5">Multi-pass membrane protein</topology>
    </subcellularLocation>
    <subcellularLocation>
        <location evidence="1">Membrane</location>
        <topology evidence="1">Multi-pass membrane protein</topology>
    </subcellularLocation>
</comment>
<feature type="transmembrane region" description="Helical" evidence="5">
    <location>
        <begin position="35"/>
        <end position="60"/>
    </location>
</feature>
<reference evidence="6 7" key="1">
    <citation type="submission" date="2015-10" db="EMBL/GenBank/DDBJ databases">
        <title>Genomic differences between typical nodule nitrogen-fixing rhizobial strains and those coming from bean seeds.</title>
        <authorList>
            <person name="Peralta H."/>
            <person name="Aguilar-Vera A."/>
            <person name="Diaz R."/>
            <person name="Mora Y."/>
            <person name="Martinez-Batallar G."/>
            <person name="Salazar E."/>
            <person name="Vargas-Lagunas C."/>
            <person name="Encarnacion S."/>
            <person name="Girard L."/>
            <person name="Mora J."/>
        </authorList>
    </citation>
    <scope>NUCLEOTIDE SEQUENCE [LARGE SCALE GENOMIC DNA]</scope>
    <source>
        <strain evidence="6 7">CFNEI 73</strain>
        <plasmid evidence="6 7">C</plasmid>
    </source>
</reference>
<evidence type="ECO:0000256" key="5">
    <source>
        <dbReference type="RuleBase" id="RU363041"/>
    </source>
</evidence>
<feature type="transmembrane region" description="Helical" evidence="5">
    <location>
        <begin position="127"/>
        <end position="149"/>
    </location>
</feature>
<dbReference type="AlphaFoldDB" id="A0A1L3LYW0"/>
<gene>
    <name evidence="6" type="ORF">SAMCFNEI73_pC1522</name>
</gene>
<accession>A0A1L3LYW0</accession>
<dbReference type="InterPro" id="IPR002781">
    <property type="entry name" value="TM_pro_TauE-like"/>
</dbReference>